<gene>
    <name evidence="1" type="ORF">AVEN_24997_1</name>
</gene>
<dbReference type="Proteomes" id="UP000499080">
    <property type="component" value="Unassembled WGS sequence"/>
</dbReference>
<evidence type="ECO:0000313" key="1">
    <source>
        <dbReference type="EMBL" id="GBM39776.1"/>
    </source>
</evidence>
<evidence type="ECO:0000313" key="2">
    <source>
        <dbReference type="Proteomes" id="UP000499080"/>
    </source>
</evidence>
<keyword evidence="2" id="KW-1185">Reference proteome</keyword>
<dbReference type="EMBL" id="BGPR01000908">
    <property type="protein sequence ID" value="GBM39776.1"/>
    <property type="molecule type" value="Genomic_DNA"/>
</dbReference>
<sequence length="130" mass="14575">MRSFVDKDIACKLKLPVIRKESLSIFIFGSKSPIKKTFYVFKIELENREKLDFSGEIEYFVTEKISGSNLSPSNLKAEIVQKYLDGFQLADSCSKGKVALLIGADYYHSIVLGAIKRLKGQLVATETIFG</sequence>
<proteinExistence type="predicted"/>
<dbReference type="AlphaFoldDB" id="A0A4Y2FGW9"/>
<reference evidence="1 2" key="1">
    <citation type="journal article" date="2019" name="Sci. Rep.">
        <title>Orb-weaving spider Araneus ventricosus genome elucidates the spidroin gene catalogue.</title>
        <authorList>
            <person name="Kono N."/>
            <person name="Nakamura H."/>
            <person name="Ohtoshi R."/>
            <person name="Moran D.A.P."/>
            <person name="Shinohara A."/>
            <person name="Yoshida Y."/>
            <person name="Fujiwara M."/>
            <person name="Mori M."/>
            <person name="Tomita M."/>
            <person name="Arakawa K."/>
        </authorList>
    </citation>
    <scope>NUCLEOTIDE SEQUENCE [LARGE SCALE GENOMIC DNA]</scope>
</reference>
<name>A0A4Y2FGW9_ARAVE</name>
<protein>
    <submittedName>
        <fullName evidence="1">Uncharacterized protein</fullName>
    </submittedName>
</protein>
<accession>A0A4Y2FGW9</accession>
<comment type="caution">
    <text evidence="1">The sequence shown here is derived from an EMBL/GenBank/DDBJ whole genome shotgun (WGS) entry which is preliminary data.</text>
</comment>
<dbReference type="OrthoDB" id="6433228at2759"/>
<organism evidence="1 2">
    <name type="scientific">Araneus ventricosus</name>
    <name type="common">Orbweaver spider</name>
    <name type="synonym">Epeira ventricosa</name>
    <dbReference type="NCBI Taxonomy" id="182803"/>
    <lineage>
        <taxon>Eukaryota</taxon>
        <taxon>Metazoa</taxon>
        <taxon>Ecdysozoa</taxon>
        <taxon>Arthropoda</taxon>
        <taxon>Chelicerata</taxon>
        <taxon>Arachnida</taxon>
        <taxon>Araneae</taxon>
        <taxon>Araneomorphae</taxon>
        <taxon>Entelegynae</taxon>
        <taxon>Araneoidea</taxon>
        <taxon>Araneidae</taxon>
        <taxon>Araneus</taxon>
    </lineage>
</organism>